<dbReference type="Pfam" id="PF01694">
    <property type="entry name" value="Rhomboid"/>
    <property type="match status" value="1"/>
</dbReference>
<proteinExistence type="inferred from homology"/>
<comment type="similarity">
    <text evidence="2">Belongs to the peptidase S54 family.</text>
</comment>
<organism evidence="9 10">
    <name type="scientific">Thelephora terrestris</name>
    <dbReference type="NCBI Taxonomy" id="56493"/>
    <lineage>
        <taxon>Eukaryota</taxon>
        <taxon>Fungi</taxon>
        <taxon>Dikarya</taxon>
        <taxon>Basidiomycota</taxon>
        <taxon>Agaricomycotina</taxon>
        <taxon>Agaricomycetes</taxon>
        <taxon>Thelephorales</taxon>
        <taxon>Thelephoraceae</taxon>
        <taxon>Thelephora</taxon>
    </lineage>
</organism>
<dbReference type="EMBL" id="WIUZ02000007">
    <property type="protein sequence ID" value="KAF9785307.1"/>
    <property type="molecule type" value="Genomic_DNA"/>
</dbReference>
<dbReference type="PANTHER" id="PTHR43731">
    <property type="entry name" value="RHOMBOID PROTEASE"/>
    <property type="match status" value="1"/>
</dbReference>
<protein>
    <recommendedName>
        <fullName evidence="8">Peptidase S54 rhomboid domain-containing protein</fullName>
    </recommendedName>
</protein>
<feature type="transmembrane region" description="Helical" evidence="7">
    <location>
        <begin position="356"/>
        <end position="374"/>
    </location>
</feature>
<evidence type="ECO:0000259" key="8">
    <source>
        <dbReference type="Pfam" id="PF01694"/>
    </source>
</evidence>
<evidence type="ECO:0000256" key="5">
    <source>
        <dbReference type="ARBA" id="ARBA00022989"/>
    </source>
</evidence>
<keyword evidence="5 7" id="KW-1133">Transmembrane helix</keyword>
<accession>A0A9P6L7A6</accession>
<feature type="transmembrane region" description="Helical" evidence="7">
    <location>
        <begin position="320"/>
        <end position="341"/>
    </location>
</feature>
<dbReference type="InterPro" id="IPR035952">
    <property type="entry name" value="Rhomboid-like_sf"/>
</dbReference>
<dbReference type="InterPro" id="IPR022764">
    <property type="entry name" value="Peptidase_S54_rhomboid_dom"/>
</dbReference>
<dbReference type="Proteomes" id="UP000736335">
    <property type="component" value="Unassembled WGS sequence"/>
</dbReference>
<evidence type="ECO:0000256" key="6">
    <source>
        <dbReference type="ARBA" id="ARBA00023136"/>
    </source>
</evidence>
<dbReference type="OrthoDB" id="10260614at2759"/>
<comment type="caution">
    <text evidence="9">The sequence shown here is derived from an EMBL/GenBank/DDBJ whole genome shotgun (WGS) entry which is preliminary data.</text>
</comment>
<dbReference type="AlphaFoldDB" id="A0A9P6L7A6"/>
<comment type="subcellular location">
    <subcellularLocation>
        <location evidence="1">Membrane</location>
        <topology evidence="1">Multi-pass membrane protein</topology>
    </subcellularLocation>
</comment>
<name>A0A9P6L7A6_9AGAM</name>
<keyword evidence="3 7" id="KW-0812">Transmembrane</keyword>
<evidence type="ECO:0000256" key="7">
    <source>
        <dbReference type="SAM" id="Phobius"/>
    </source>
</evidence>
<keyword evidence="4" id="KW-0378">Hydrolase</keyword>
<evidence type="ECO:0000313" key="9">
    <source>
        <dbReference type="EMBL" id="KAF9785307.1"/>
    </source>
</evidence>
<dbReference type="InterPro" id="IPR050925">
    <property type="entry name" value="Rhomboid_protease_S54"/>
</dbReference>
<evidence type="ECO:0000313" key="10">
    <source>
        <dbReference type="Proteomes" id="UP000736335"/>
    </source>
</evidence>
<dbReference type="GO" id="GO:0006465">
    <property type="term" value="P:signal peptide processing"/>
    <property type="evidence" value="ECO:0007669"/>
    <property type="project" value="TreeGrafter"/>
</dbReference>
<feature type="transmembrane region" description="Helical" evidence="7">
    <location>
        <begin position="269"/>
        <end position="292"/>
    </location>
</feature>
<dbReference type="PANTHER" id="PTHR43731:SF14">
    <property type="entry name" value="PRESENILIN-ASSOCIATED RHOMBOID-LIKE PROTEIN, MITOCHONDRIAL"/>
    <property type="match status" value="1"/>
</dbReference>
<keyword evidence="6 7" id="KW-0472">Membrane</keyword>
<evidence type="ECO:0000256" key="2">
    <source>
        <dbReference type="ARBA" id="ARBA00009045"/>
    </source>
</evidence>
<sequence length="428" mass="48366">MFLPRLHHHGSPFLRRFPTAFARDFRVSPRSWLPRSSLDITTKSTPETMRFRDEVAKSTLPKSFSDHVRHPGIRNQILFFTFGSFVAFSIAAKLTNYDTSYWAQKLSLGSSIWIMGPPGSDQMRKMRYIDYAKKMQNGLDRVRGAVESLPIILKSLATWAYIYVAQPLVDAKEGRRVCWTIAAVNTGIWVLWQIPRLRPFMKASFSHSPLSGKSYTMLTSTFSHKSFFHLLFNSMALTSFGSATCEYLMREQENNPLRMQESTIQYHLIAFLISAGLFSSLVSHTIAARVTFPRLIARITKAKTQPVTPHLLGTSVKERILPSLGASGAIYSAVVVTALAYPHSEIALIFPPTPPIPIQWGVGALLMLDCIGVIRGWRMFDHFAHLGGAAFGGFYYAYGPEIWHFFRNVNPMPYKPRPRDHEPSSKVS</sequence>
<reference evidence="9" key="1">
    <citation type="journal article" date="2020" name="Nat. Commun.">
        <title>Large-scale genome sequencing of mycorrhizal fungi provides insights into the early evolution of symbiotic traits.</title>
        <authorList>
            <person name="Miyauchi S."/>
            <person name="Kiss E."/>
            <person name="Kuo A."/>
            <person name="Drula E."/>
            <person name="Kohler A."/>
            <person name="Sanchez-Garcia M."/>
            <person name="Morin E."/>
            <person name="Andreopoulos B."/>
            <person name="Barry K.W."/>
            <person name="Bonito G."/>
            <person name="Buee M."/>
            <person name="Carver A."/>
            <person name="Chen C."/>
            <person name="Cichocki N."/>
            <person name="Clum A."/>
            <person name="Culley D."/>
            <person name="Crous P.W."/>
            <person name="Fauchery L."/>
            <person name="Girlanda M."/>
            <person name="Hayes R.D."/>
            <person name="Keri Z."/>
            <person name="LaButti K."/>
            <person name="Lipzen A."/>
            <person name="Lombard V."/>
            <person name="Magnuson J."/>
            <person name="Maillard F."/>
            <person name="Murat C."/>
            <person name="Nolan M."/>
            <person name="Ohm R.A."/>
            <person name="Pangilinan J."/>
            <person name="Pereira M.F."/>
            <person name="Perotto S."/>
            <person name="Peter M."/>
            <person name="Pfister S."/>
            <person name="Riley R."/>
            <person name="Sitrit Y."/>
            <person name="Stielow J.B."/>
            <person name="Szollosi G."/>
            <person name="Zifcakova L."/>
            <person name="Stursova M."/>
            <person name="Spatafora J.W."/>
            <person name="Tedersoo L."/>
            <person name="Vaario L.M."/>
            <person name="Yamada A."/>
            <person name="Yan M."/>
            <person name="Wang P."/>
            <person name="Xu J."/>
            <person name="Bruns T."/>
            <person name="Baldrian P."/>
            <person name="Vilgalys R."/>
            <person name="Dunand C."/>
            <person name="Henrissat B."/>
            <person name="Grigoriev I.V."/>
            <person name="Hibbett D."/>
            <person name="Nagy L.G."/>
            <person name="Martin F.M."/>
        </authorList>
    </citation>
    <scope>NUCLEOTIDE SEQUENCE</scope>
    <source>
        <strain evidence="9">UH-Tt-Lm1</strain>
    </source>
</reference>
<dbReference type="GO" id="GO:0004252">
    <property type="term" value="F:serine-type endopeptidase activity"/>
    <property type="evidence" value="ECO:0007669"/>
    <property type="project" value="InterPro"/>
</dbReference>
<dbReference type="SUPFAM" id="SSF144091">
    <property type="entry name" value="Rhomboid-like"/>
    <property type="match status" value="1"/>
</dbReference>
<gene>
    <name evidence="9" type="ORF">BJ322DRAFT_1100134</name>
</gene>
<evidence type="ECO:0000256" key="3">
    <source>
        <dbReference type="ARBA" id="ARBA00022692"/>
    </source>
</evidence>
<dbReference type="Gene3D" id="1.20.1540.10">
    <property type="entry name" value="Rhomboid-like"/>
    <property type="match status" value="1"/>
</dbReference>
<feature type="domain" description="Peptidase S54 rhomboid" evidence="8">
    <location>
        <begin position="213"/>
        <end position="396"/>
    </location>
</feature>
<keyword evidence="10" id="KW-1185">Reference proteome</keyword>
<evidence type="ECO:0000256" key="1">
    <source>
        <dbReference type="ARBA" id="ARBA00004141"/>
    </source>
</evidence>
<dbReference type="GO" id="GO:0016020">
    <property type="term" value="C:membrane"/>
    <property type="evidence" value="ECO:0007669"/>
    <property type="project" value="UniProtKB-SubCell"/>
</dbReference>
<reference evidence="9" key="2">
    <citation type="submission" date="2020-11" db="EMBL/GenBank/DDBJ databases">
        <authorList>
            <consortium name="DOE Joint Genome Institute"/>
            <person name="Kuo A."/>
            <person name="Miyauchi S."/>
            <person name="Kiss E."/>
            <person name="Drula E."/>
            <person name="Kohler A."/>
            <person name="Sanchez-Garcia M."/>
            <person name="Andreopoulos B."/>
            <person name="Barry K.W."/>
            <person name="Bonito G."/>
            <person name="Buee M."/>
            <person name="Carver A."/>
            <person name="Chen C."/>
            <person name="Cichocki N."/>
            <person name="Clum A."/>
            <person name="Culley D."/>
            <person name="Crous P.W."/>
            <person name="Fauchery L."/>
            <person name="Girlanda M."/>
            <person name="Hayes R."/>
            <person name="Keri Z."/>
            <person name="Labutti K."/>
            <person name="Lipzen A."/>
            <person name="Lombard V."/>
            <person name="Magnuson J."/>
            <person name="Maillard F."/>
            <person name="Morin E."/>
            <person name="Murat C."/>
            <person name="Nolan M."/>
            <person name="Ohm R."/>
            <person name="Pangilinan J."/>
            <person name="Pereira M."/>
            <person name="Perotto S."/>
            <person name="Peter M."/>
            <person name="Riley R."/>
            <person name="Sitrit Y."/>
            <person name="Stielow B."/>
            <person name="Szollosi G."/>
            <person name="Zifcakova L."/>
            <person name="Stursova M."/>
            <person name="Spatafora J.W."/>
            <person name="Tedersoo L."/>
            <person name="Vaario L.-M."/>
            <person name="Yamada A."/>
            <person name="Yan M."/>
            <person name="Wang P."/>
            <person name="Xu J."/>
            <person name="Bruns T."/>
            <person name="Baldrian P."/>
            <person name="Vilgalys R."/>
            <person name="Henrissat B."/>
            <person name="Grigoriev I.V."/>
            <person name="Hibbett D."/>
            <person name="Nagy L.G."/>
            <person name="Martin F.M."/>
        </authorList>
    </citation>
    <scope>NUCLEOTIDE SEQUENCE</scope>
    <source>
        <strain evidence="9">UH-Tt-Lm1</strain>
    </source>
</reference>
<evidence type="ECO:0000256" key="4">
    <source>
        <dbReference type="ARBA" id="ARBA00022801"/>
    </source>
</evidence>